<evidence type="ECO:0000313" key="15">
    <source>
        <dbReference type="EMBL" id="QNV11741.1"/>
    </source>
</evidence>
<dbReference type="EMBL" id="MT628552">
    <property type="protein sequence ID" value="QLY89750.1"/>
    <property type="molecule type" value="Genomic_DNA"/>
</dbReference>
<evidence type="ECO:0000256" key="13">
    <source>
        <dbReference type="SAM" id="Phobius"/>
    </source>
</evidence>
<dbReference type="Pfam" id="PF00895">
    <property type="entry name" value="ATP-synt_8"/>
    <property type="match status" value="1"/>
</dbReference>
<dbReference type="GO" id="GO:0031966">
    <property type="term" value="C:mitochondrial membrane"/>
    <property type="evidence" value="ECO:0007669"/>
    <property type="project" value="UniProtKB-SubCell"/>
</dbReference>
<feature type="transmembrane region" description="Helical" evidence="13">
    <location>
        <begin position="12"/>
        <end position="31"/>
    </location>
</feature>
<keyword evidence="7 12" id="KW-0375">Hydrogen ion transport</keyword>
<keyword evidence="8 13" id="KW-1133">Transmembrane helix</keyword>
<keyword evidence="6 12" id="KW-0812">Transmembrane</keyword>
<evidence type="ECO:0000256" key="11">
    <source>
        <dbReference type="ARBA" id="ARBA00023136"/>
    </source>
</evidence>
<sequence>MPQMMPLNWISLYIYTITIFLIFIIMNFYLFKYNNSYKYNNMINNPLNKMNWKW</sequence>
<accession>A0A7D7A551</accession>
<dbReference type="EMBL" id="MT862394">
    <property type="protein sequence ID" value="QNV11741.1"/>
    <property type="molecule type" value="Genomic_DNA"/>
</dbReference>
<evidence type="ECO:0000256" key="3">
    <source>
        <dbReference type="ARBA" id="ARBA00011291"/>
    </source>
</evidence>
<evidence type="ECO:0000256" key="2">
    <source>
        <dbReference type="ARBA" id="ARBA00008892"/>
    </source>
</evidence>
<evidence type="ECO:0000256" key="9">
    <source>
        <dbReference type="ARBA" id="ARBA00023065"/>
    </source>
</evidence>
<keyword evidence="10 12" id="KW-0496">Mitochondrion</keyword>
<evidence type="ECO:0000256" key="8">
    <source>
        <dbReference type="ARBA" id="ARBA00022989"/>
    </source>
</evidence>
<keyword evidence="9 12" id="KW-0406">Ion transport</keyword>
<comment type="similarity">
    <text evidence="2 12">Belongs to the ATPase protein 8 family.</text>
</comment>
<keyword evidence="5 12" id="KW-0138">CF(0)</keyword>
<gene>
    <name evidence="14" type="primary">ATP8</name>
</gene>
<reference evidence="14" key="1">
    <citation type="submission" date="2020-06" db="EMBL/GenBank/DDBJ databases">
        <title>DNAmark Project.</title>
        <authorList>
            <person name="Leerhoei F."/>
        </authorList>
    </citation>
    <scope>NUCLEOTIDE SEQUENCE</scope>
    <source>
        <strain evidence="15">DM544</strain>
        <strain evidence="14">DM560</strain>
    </source>
</reference>
<name>A0A7D7A551_9NEOP</name>
<evidence type="ECO:0000256" key="7">
    <source>
        <dbReference type="ARBA" id="ARBA00022781"/>
    </source>
</evidence>
<evidence type="ECO:0000256" key="12">
    <source>
        <dbReference type="RuleBase" id="RU003661"/>
    </source>
</evidence>
<organism evidence="14">
    <name type="scientific">Notidobia ciliaris</name>
    <dbReference type="NCBI Taxonomy" id="446507"/>
    <lineage>
        <taxon>Eukaryota</taxon>
        <taxon>Metazoa</taxon>
        <taxon>Ecdysozoa</taxon>
        <taxon>Arthropoda</taxon>
        <taxon>Hexapoda</taxon>
        <taxon>Insecta</taxon>
        <taxon>Pterygota</taxon>
        <taxon>Neoptera</taxon>
        <taxon>Endopterygota</taxon>
        <taxon>Trichoptera</taxon>
        <taxon>Integripalpia</taxon>
        <taxon>Brevitentoria</taxon>
        <taxon>Sericostomatoidea</taxon>
        <taxon>Sericostomatidae</taxon>
        <taxon>Notidobia</taxon>
    </lineage>
</organism>
<evidence type="ECO:0000256" key="4">
    <source>
        <dbReference type="ARBA" id="ARBA00022448"/>
    </source>
</evidence>
<dbReference type="GO" id="GO:0015986">
    <property type="term" value="P:proton motive force-driven ATP synthesis"/>
    <property type="evidence" value="ECO:0007669"/>
    <property type="project" value="InterPro"/>
</dbReference>
<dbReference type="InterPro" id="IPR001421">
    <property type="entry name" value="ATP8_metazoa"/>
</dbReference>
<evidence type="ECO:0000256" key="10">
    <source>
        <dbReference type="ARBA" id="ARBA00023128"/>
    </source>
</evidence>
<keyword evidence="11 13" id="KW-0472">Membrane</keyword>
<evidence type="ECO:0000313" key="14">
    <source>
        <dbReference type="EMBL" id="QLY89750.1"/>
    </source>
</evidence>
<comment type="subunit">
    <text evidence="3">F-type ATPases have 2 components, CF(1) - the catalytic core - and CF(0) - the membrane proton channel.</text>
</comment>
<evidence type="ECO:0000256" key="1">
    <source>
        <dbReference type="ARBA" id="ARBA00004304"/>
    </source>
</evidence>
<comment type="subcellular location">
    <subcellularLocation>
        <location evidence="1 12">Mitochondrion membrane</location>
        <topology evidence="1 12">Single-pass membrane protein</topology>
    </subcellularLocation>
</comment>
<keyword evidence="4 12" id="KW-0813">Transport</keyword>
<proteinExistence type="inferred from homology"/>
<protein>
    <recommendedName>
        <fullName evidence="12">ATP synthase complex subunit 8</fullName>
    </recommendedName>
</protein>
<dbReference type="GO" id="GO:0045259">
    <property type="term" value="C:proton-transporting ATP synthase complex"/>
    <property type="evidence" value="ECO:0007669"/>
    <property type="project" value="UniProtKB-KW"/>
</dbReference>
<geneLocation type="mitochondrion" evidence="14"/>
<evidence type="ECO:0000256" key="6">
    <source>
        <dbReference type="ARBA" id="ARBA00022692"/>
    </source>
</evidence>
<dbReference type="AlphaFoldDB" id="A0A7D7A551"/>
<dbReference type="GO" id="GO:0015078">
    <property type="term" value="F:proton transmembrane transporter activity"/>
    <property type="evidence" value="ECO:0007669"/>
    <property type="project" value="InterPro"/>
</dbReference>
<evidence type="ECO:0000256" key="5">
    <source>
        <dbReference type="ARBA" id="ARBA00022547"/>
    </source>
</evidence>